<dbReference type="EMBL" id="JBEFKJ010000016">
    <property type="protein sequence ID" value="KAL2041756.1"/>
    <property type="molecule type" value="Genomic_DNA"/>
</dbReference>
<feature type="compositionally biased region" description="Polar residues" evidence="2">
    <location>
        <begin position="902"/>
        <end position="916"/>
    </location>
</feature>
<keyword evidence="1" id="KW-0175">Coiled coil</keyword>
<evidence type="ECO:0000313" key="3">
    <source>
        <dbReference type="EMBL" id="KAL2041756.1"/>
    </source>
</evidence>
<feature type="compositionally biased region" description="Polar residues" evidence="2">
    <location>
        <begin position="159"/>
        <end position="170"/>
    </location>
</feature>
<feature type="compositionally biased region" description="Basic and acidic residues" evidence="2">
    <location>
        <begin position="29"/>
        <end position="55"/>
    </location>
</feature>
<feature type="compositionally biased region" description="Basic residues" evidence="2">
    <location>
        <begin position="962"/>
        <end position="972"/>
    </location>
</feature>
<feature type="region of interest" description="Disordered" evidence="2">
    <location>
        <begin position="1"/>
        <end position="247"/>
    </location>
</feature>
<proteinExistence type="predicted"/>
<dbReference type="Proteomes" id="UP001590950">
    <property type="component" value="Unassembled WGS sequence"/>
</dbReference>
<feature type="coiled-coil region" evidence="1">
    <location>
        <begin position="537"/>
        <end position="564"/>
    </location>
</feature>
<evidence type="ECO:0000256" key="2">
    <source>
        <dbReference type="SAM" id="MobiDB-lite"/>
    </source>
</evidence>
<accession>A0ABR4A8L4</accession>
<reference evidence="3 4" key="1">
    <citation type="submission" date="2024-09" db="EMBL/GenBank/DDBJ databases">
        <title>Rethinking Asexuality: The Enigmatic Case of Functional Sexual Genes in Lepraria (Stereocaulaceae).</title>
        <authorList>
            <person name="Doellman M."/>
            <person name="Sun Y."/>
            <person name="Barcenas-Pena A."/>
            <person name="Lumbsch H.T."/>
            <person name="Grewe F."/>
        </authorList>
    </citation>
    <scope>NUCLEOTIDE SEQUENCE [LARGE SCALE GENOMIC DNA]</scope>
    <source>
        <strain evidence="3 4">Mercado 3170</strain>
    </source>
</reference>
<feature type="compositionally biased region" description="Basic and acidic residues" evidence="2">
    <location>
        <begin position="112"/>
        <end position="127"/>
    </location>
</feature>
<feature type="compositionally biased region" description="Polar residues" evidence="2">
    <location>
        <begin position="235"/>
        <end position="247"/>
    </location>
</feature>
<keyword evidence="4" id="KW-1185">Reference proteome</keyword>
<organism evidence="3 4">
    <name type="scientific">Stereocaulon virgatum</name>
    <dbReference type="NCBI Taxonomy" id="373712"/>
    <lineage>
        <taxon>Eukaryota</taxon>
        <taxon>Fungi</taxon>
        <taxon>Dikarya</taxon>
        <taxon>Ascomycota</taxon>
        <taxon>Pezizomycotina</taxon>
        <taxon>Lecanoromycetes</taxon>
        <taxon>OSLEUM clade</taxon>
        <taxon>Lecanoromycetidae</taxon>
        <taxon>Lecanorales</taxon>
        <taxon>Lecanorineae</taxon>
        <taxon>Stereocaulaceae</taxon>
        <taxon>Stereocaulon</taxon>
    </lineage>
</organism>
<sequence length="972" mass="109150">MYGERSWSRKDGGSEKRKRAVAEDYFDQNPKRARLEDEQEAVEDRSPERPQERKVRGSPGDSPLNLHNRDFPKSFVTRHSLPSILHPNCRPQLGNRETSHNGDYPLSPLSRSPEHAPEGLADEESKSTRAYASVSFDTDHPRQPSRGPKGTAWTRDTRLNTARTSNQFDSKNPEHNSLEMASGIDKEDETIRHPSKGARRDSHEGGQIVSTTLSRRASEAMAPPPQSAIIKPTRSESSTPRTATPAINTQISFPRRRSMSQTSILEDLTNFAQSITSTATLSVKQDSIKEQATSQERQRDRQQRHKQHFITLIEDSETRADCLNRAVGRLEKQVQYNSGIQAILAAELASSIERRSMSPSKAGTQDNTSINRDISRLRAELRDLDEDFRDFRRKANKHDDIEKRRLVTKDDLRTQISDALIPTRKLLSRQSEDVSRLSRKLSDLVSVYEQRHQRGQENETMVGKRLDDLDGGVAEIRARVATAENIIKRLDVGISETQTNFAGSHETLRKLDAFVRGDDEVNEPGLRALIQEEADQNLKTRGLLDRLNEQIQGLESKSAEDDNRFAYTLEAAKKNSTPSLDMDGIRQNINALVRAQHDHGNSTISEEVATIRGDLEILKEEQDGKDACVTSDFERLETLVNQQAEELKALRQSQASNARINPPPTPPLATMPFRAENLKHQKIQEIETGLRHLTNQVTALDAVFNTQQQKFEGLTSDHVLSSMILYLRSTYPSIPANVAIQVGEVIQSQISLDTRQKALETKQDHVDFFITSLSPTLDNMKQEVTAATNASLETRTFLSKQANDLGSLRQQISKLKGTTLDDETRERLASLDDRLADMLKKIDGVEEDHAAMSAGLSTKVGNIVSDVNALKIQLDSVKWTKERLEEKEKDFAVEGKIKSIQSGADMQSDSSVNSDSDAPLGVRRASKSLCMQESSTPERKRKRTSATRVEDEDIDVYENRHTVGKGQRRNKS</sequence>
<feature type="coiled-coil region" evidence="1">
    <location>
        <begin position="367"/>
        <end position="394"/>
    </location>
</feature>
<comment type="caution">
    <text evidence="3">The sequence shown here is derived from an EMBL/GenBank/DDBJ whole genome shotgun (WGS) entry which is preliminary data.</text>
</comment>
<protein>
    <submittedName>
        <fullName evidence="3">Uncharacterized protein</fullName>
    </submittedName>
</protein>
<evidence type="ECO:0000256" key="1">
    <source>
        <dbReference type="SAM" id="Coils"/>
    </source>
</evidence>
<feature type="compositionally biased region" description="Basic and acidic residues" evidence="2">
    <location>
        <begin position="1"/>
        <end position="15"/>
    </location>
</feature>
<feature type="region of interest" description="Disordered" evidence="2">
    <location>
        <begin position="902"/>
        <end position="972"/>
    </location>
</feature>
<feature type="region of interest" description="Disordered" evidence="2">
    <location>
        <begin position="286"/>
        <end position="305"/>
    </location>
</feature>
<evidence type="ECO:0000313" key="4">
    <source>
        <dbReference type="Proteomes" id="UP001590950"/>
    </source>
</evidence>
<gene>
    <name evidence="3" type="ORF">N7G274_005540</name>
</gene>
<name>A0ABR4A8L4_9LECA</name>
<feature type="coiled-coil region" evidence="1">
    <location>
        <begin position="828"/>
        <end position="887"/>
    </location>
</feature>